<feature type="region of interest" description="Disordered" evidence="8">
    <location>
        <begin position="1"/>
        <end position="72"/>
    </location>
</feature>
<dbReference type="GO" id="GO:0046872">
    <property type="term" value="F:metal ion binding"/>
    <property type="evidence" value="ECO:0007669"/>
    <property type="project" value="UniProtKB-KW"/>
</dbReference>
<reference evidence="12" key="3">
    <citation type="submission" date="2025-09" db="UniProtKB">
        <authorList>
            <consortium name="Ensembl"/>
        </authorList>
    </citation>
    <scope>IDENTIFICATION</scope>
    <source>
        <strain evidence="12">Guanapo</strain>
    </source>
</reference>
<evidence type="ECO:0000259" key="9">
    <source>
        <dbReference type="Pfam" id="PF00675"/>
    </source>
</evidence>
<dbReference type="GeneTree" id="ENSGT00940000155026"/>
<keyword evidence="5" id="KW-0862">Zinc</keyword>
<keyword evidence="4" id="KW-0378">Hydrolase</keyword>
<dbReference type="Ensembl" id="ENSPRET00000008227.1">
    <property type="protein sequence ID" value="ENSPREP00000008133.1"/>
    <property type="gene ID" value="ENSPREG00000005540.1"/>
</dbReference>
<evidence type="ECO:0000259" key="10">
    <source>
        <dbReference type="Pfam" id="PF05193"/>
    </source>
</evidence>
<feature type="region of interest" description="Disordered" evidence="8">
    <location>
        <begin position="91"/>
        <end position="140"/>
    </location>
</feature>
<proteinExistence type="inferred from homology"/>
<feature type="domain" description="Peptidase M16 C-terminal" evidence="10">
    <location>
        <begin position="281"/>
        <end position="398"/>
    </location>
</feature>
<evidence type="ECO:0000259" key="11">
    <source>
        <dbReference type="Pfam" id="PF16187"/>
    </source>
</evidence>
<evidence type="ECO:0000256" key="2">
    <source>
        <dbReference type="ARBA" id="ARBA00022670"/>
    </source>
</evidence>
<reference evidence="12" key="2">
    <citation type="submission" date="2025-08" db="UniProtKB">
        <authorList>
            <consortium name="Ensembl"/>
        </authorList>
    </citation>
    <scope>IDENTIFICATION</scope>
    <source>
        <strain evidence="12">Guanapo</strain>
    </source>
</reference>
<keyword evidence="3" id="KW-0479">Metal-binding</keyword>
<feature type="domain" description="Peptidase M16 middle/third" evidence="11">
    <location>
        <begin position="404"/>
        <end position="555"/>
    </location>
</feature>
<evidence type="ECO:0000256" key="3">
    <source>
        <dbReference type="ARBA" id="ARBA00022723"/>
    </source>
</evidence>
<protein>
    <submittedName>
        <fullName evidence="12">Nardilysin b (N-arginine dibasic convertase)</fullName>
    </submittedName>
</protein>
<keyword evidence="13" id="KW-1185">Reference proteome</keyword>
<dbReference type="InterPro" id="IPR011765">
    <property type="entry name" value="Pept_M16_N"/>
</dbReference>
<dbReference type="AlphaFoldDB" id="A0A3P9NF68"/>
<dbReference type="PANTHER" id="PTHR43690">
    <property type="entry name" value="NARDILYSIN"/>
    <property type="match status" value="1"/>
</dbReference>
<dbReference type="InterPro" id="IPR001431">
    <property type="entry name" value="Pept_M16_Zn_BS"/>
</dbReference>
<dbReference type="OMA" id="NIMILCK"/>
<evidence type="ECO:0000256" key="1">
    <source>
        <dbReference type="ARBA" id="ARBA00007261"/>
    </source>
</evidence>
<sequence>MPQTKKSVRGAGGASRPGDPEPGDPDPGDPEPGEPPPPSPQEGRLAGGGRGGVELEQGDPDIVKSPSDPKKYRFLELGNGLRVLLISDLSRANENEEGQQEESEGDEEEEDDEEDDEEGESSASSDEEEEEESDEEEEPELMEAAAALCVGVGSFCDPDDLPGLAHFLEHMVFMGSEKFPAENDFDAFLKRHGGSDNASTDCERTVFQFDIQRKFFREALDRWAQFFICPLMVQDALDREVEAVDSEYQLARPSDSHRKEMLFGTAVLIWSGPTTAVGPLFVVPVRKVHALTISWALPPQVKHYRVKPLHYISWLMGHEGTGSILSLLRKRCWALALYGGNSESGFDQNSTYSIFSISVTLTDLGYQNFFQVVHLVFQYLKMLQNLGPQQRIYEEIQKIEDNEFRYQEQTDPIEFVENICENMQLFPKPDLLTGDQLMFHYDPEVIGTALSLLTPLRANLLLLAPENEGSCPLQEKWFGTSYSCDDIPEEWERRWESDFELNPDLHLPAENRFIATDFNLKKSDCPDTEFPVRILALEQGALWYKKDHKFKIPKVGSGSDRWSRSSSRPL</sequence>
<dbReference type="Gene3D" id="3.30.830.10">
    <property type="entry name" value="Metalloenzyme, LuxS/M16 peptidase-like"/>
    <property type="match status" value="3"/>
</dbReference>
<evidence type="ECO:0000313" key="13">
    <source>
        <dbReference type="Proteomes" id="UP000242638"/>
    </source>
</evidence>
<evidence type="ECO:0000256" key="5">
    <source>
        <dbReference type="ARBA" id="ARBA00022833"/>
    </source>
</evidence>
<dbReference type="Pfam" id="PF00675">
    <property type="entry name" value="Peptidase_M16"/>
    <property type="match status" value="1"/>
</dbReference>
<dbReference type="InterPro" id="IPR032632">
    <property type="entry name" value="Peptidase_M16_M"/>
</dbReference>
<dbReference type="SUPFAM" id="SSF63411">
    <property type="entry name" value="LuxS/MPP-like metallohydrolase"/>
    <property type="match status" value="3"/>
</dbReference>
<name>A0A3P9NF68_POERE</name>
<dbReference type="PANTHER" id="PTHR43690:SF18">
    <property type="entry name" value="INSULIN-DEGRADING ENZYME-RELATED"/>
    <property type="match status" value="1"/>
</dbReference>
<keyword evidence="2" id="KW-0645">Protease</keyword>
<dbReference type="InterPro" id="IPR050626">
    <property type="entry name" value="Peptidase_M16"/>
</dbReference>
<feature type="compositionally biased region" description="Acidic residues" evidence="8">
    <location>
        <begin position="95"/>
        <end position="140"/>
    </location>
</feature>
<feature type="domain" description="Peptidase M16 N-terminal" evidence="9">
    <location>
        <begin position="142"/>
        <end position="254"/>
    </location>
</feature>
<evidence type="ECO:0000256" key="6">
    <source>
        <dbReference type="ARBA" id="ARBA00023049"/>
    </source>
</evidence>
<evidence type="ECO:0000256" key="8">
    <source>
        <dbReference type="SAM" id="MobiDB-lite"/>
    </source>
</evidence>
<dbReference type="GO" id="GO:0006508">
    <property type="term" value="P:proteolysis"/>
    <property type="evidence" value="ECO:0007669"/>
    <property type="project" value="UniProtKB-KW"/>
</dbReference>
<dbReference type="InterPro" id="IPR007863">
    <property type="entry name" value="Peptidase_M16_C"/>
</dbReference>
<organism evidence="12 13">
    <name type="scientific">Poecilia reticulata</name>
    <name type="common">Guppy</name>
    <name type="synonym">Acanthophacelus reticulatus</name>
    <dbReference type="NCBI Taxonomy" id="8081"/>
    <lineage>
        <taxon>Eukaryota</taxon>
        <taxon>Metazoa</taxon>
        <taxon>Chordata</taxon>
        <taxon>Craniata</taxon>
        <taxon>Vertebrata</taxon>
        <taxon>Euteleostomi</taxon>
        <taxon>Actinopterygii</taxon>
        <taxon>Neopterygii</taxon>
        <taxon>Teleostei</taxon>
        <taxon>Neoteleostei</taxon>
        <taxon>Acanthomorphata</taxon>
        <taxon>Ovalentaria</taxon>
        <taxon>Atherinomorphae</taxon>
        <taxon>Cyprinodontiformes</taxon>
        <taxon>Poeciliidae</taxon>
        <taxon>Poeciliinae</taxon>
        <taxon>Poecilia</taxon>
    </lineage>
</organism>
<evidence type="ECO:0000256" key="7">
    <source>
        <dbReference type="RuleBase" id="RU004447"/>
    </source>
</evidence>
<dbReference type="GO" id="GO:0004222">
    <property type="term" value="F:metalloendopeptidase activity"/>
    <property type="evidence" value="ECO:0007669"/>
    <property type="project" value="InterPro"/>
</dbReference>
<comment type="similarity">
    <text evidence="1 7">Belongs to the peptidase M16 family.</text>
</comment>
<dbReference type="STRING" id="8081.ENSPREP00000008133"/>
<dbReference type="Pfam" id="PF05193">
    <property type="entry name" value="Peptidase_M16_C"/>
    <property type="match status" value="1"/>
</dbReference>
<dbReference type="PROSITE" id="PS00143">
    <property type="entry name" value="INSULINASE"/>
    <property type="match status" value="1"/>
</dbReference>
<keyword evidence="6" id="KW-0482">Metalloprotease</keyword>
<evidence type="ECO:0000313" key="12">
    <source>
        <dbReference type="Ensembl" id="ENSPREP00000008133.1"/>
    </source>
</evidence>
<dbReference type="Bgee" id="ENSPREG00000005540">
    <property type="expression patterns" value="Expressed in caudal fin and 1 other cell type or tissue"/>
</dbReference>
<feature type="compositionally biased region" description="Acidic residues" evidence="8">
    <location>
        <begin position="21"/>
        <end position="32"/>
    </location>
</feature>
<dbReference type="Pfam" id="PF16187">
    <property type="entry name" value="Peptidase_M16_M"/>
    <property type="match status" value="1"/>
</dbReference>
<dbReference type="InterPro" id="IPR011249">
    <property type="entry name" value="Metalloenz_LuxS/M16"/>
</dbReference>
<dbReference type="FunFam" id="3.30.830.10:FF:000005">
    <property type="entry name" value="nardilysin isoform X1"/>
    <property type="match status" value="1"/>
</dbReference>
<reference evidence="13" key="1">
    <citation type="submission" date="2013-11" db="EMBL/GenBank/DDBJ databases">
        <title>The genomic landscape of the Guanapo guppy.</title>
        <authorList>
            <person name="Kuenstner A."/>
            <person name="Dreyer C."/>
        </authorList>
    </citation>
    <scope>NUCLEOTIDE SEQUENCE</scope>
    <source>
        <strain evidence="13">Guanapo</strain>
    </source>
</reference>
<accession>A0A3P9NF68</accession>
<evidence type="ECO:0000256" key="4">
    <source>
        <dbReference type="ARBA" id="ARBA00022801"/>
    </source>
</evidence>
<dbReference type="Proteomes" id="UP000242638">
    <property type="component" value="Unassembled WGS sequence"/>
</dbReference>